<keyword evidence="1" id="KW-0719">Serine esterase</keyword>
<evidence type="ECO:0000256" key="1">
    <source>
        <dbReference type="ARBA" id="ARBA00022487"/>
    </source>
</evidence>
<dbReference type="OrthoDB" id="3668964at2"/>
<evidence type="ECO:0000313" key="5">
    <source>
        <dbReference type="EMBL" id="APW62647.1"/>
    </source>
</evidence>
<keyword evidence="2" id="KW-0732">Signal</keyword>
<reference evidence="6" key="1">
    <citation type="submission" date="2016-12" db="EMBL/GenBank/DDBJ databases">
        <title>Comparative genomics of four Isosphaeraceae planctomycetes: a common pool of plasmids and glycoside hydrolase genes.</title>
        <authorList>
            <person name="Ivanova A."/>
        </authorList>
    </citation>
    <scope>NUCLEOTIDE SEQUENCE [LARGE SCALE GENOMIC DNA]</scope>
    <source>
        <strain evidence="6">PX4</strain>
    </source>
</reference>
<evidence type="ECO:0000256" key="3">
    <source>
        <dbReference type="ARBA" id="ARBA00022801"/>
    </source>
</evidence>
<keyword evidence="3" id="KW-0378">Hydrolase</keyword>
<evidence type="ECO:0000256" key="2">
    <source>
        <dbReference type="ARBA" id="ARBA00022729"/>
    </source>
</evidence>
<dbReference type="RefSeq" id="WP_083713161.1">
    <property type="nucleotide sequence ID" value="NZ_CP019082.1"/>
</dbReference>
<sequence length="374" mass="41860">MTPIRRSRRNPASLALGLFLILTAIVPRSPGQEPQAGEELPAYPDHVRLLVVRDASGAERPVESVADWAVRRGHVLGHLQEVMGPFPGPERRVDLDWKIRSSHKEKGYTRHKIDFQSEPGDRVPAWLLIPDSRAGEGAVKRPAMLCLHQTVAIGKDEPAGLGQNPNLDYGRELAERGYVTIAPDYPNFGEYQRDVYAMGYASASMKAIWNNTRAVDLLVSLPEVDPGRIGVIGHSLGGHNAIFTALFEPRIKAVVSSSSFNAFPYYYKGDIAGWSHKGYMPRLRDRYHLDLKQVPFDFPELIAALAPRPFFTNSPLHDDNFEVEGVRVCLTAARPVYRLFHAEDDLQAVHPDAEHSFPPTARKAAYEFLDRRLK</sequence>
<organism evidence="5 6">
    <name type="scientific">Paludisphaera borealis</name>
    <dbReference type="NCBI Taxonomy" id="1387353"/>
    <lineage>
        <taxon>Bacteria</taxon>
        <taxon>Pseudomonadati</taxon>
        <taxon>Planctomycetota</taxon>
        <taxon>Planctomycetia</taxon>
        <taxon>Isosphaerales</taxon>
        <taxon>Isosphaeraceae</taxon>
        <taxon>Paludisphaera</taxon>
    </lineage>
</organism>
<proteinExistence type="predicted"/>
<protein>
    <recommendedName>
        <fullName evidence="4">4-O-methyl-glucuronoyl methylesterase-like domain-containing protein</fullName>
    </recommendedName>
</protein>
<gene>
    <name evidence="5" type="ORF">BSF38_04197</name>
</gene>
<name>A0A1U7CUM5_9BACT</name>
<dbReference type="SUPFAM" id="SSF53474">
    <property type="entry name" value="alpha/beta-Hydrolases"/>
    <property type="match status" value="1"/>
</dbReference>
<dbReference type="InterPro" id="IPR050261">
    <property type="entry name" value="FrsA_esterase"/>
</dbReference>
<dbReference type="Proteomes" id="UP000186309">
    <property type="component" value="Chromosome"/>
</dbReference>
<dbReference type="AlphaFoldDB" id="A0A1U7CUM5"/>
<dbReference type="InterPro" id="IPR054579">
    <property type="entry name" value="GCE-like_dom"/>
</dbReference>
<dbReference type="PANTHER" id="PTHR22946">
    <property type="entry name" value="DIENELACTONE HYDROLASE DOMAIN-CONTAINING PROTEIN-RELATED"/>
    <property type="match status" value="1"/>
</dbReference>
<accession>A0A1U7CUM5</accession>
<dbReference type="Gene3D" id="3.40.50.1820">
    <property type="entry name" value="alpha/beta hydrolase"/>
    <property type="match status" value="1"/>
</dbReference>
<keyword evidence="6" id="KW-1185">Reference proteome</keyword>
<dbReference type="Pfam" id="PF22244">
    <property type="entry name" value="GCE_fung"/>
    <property type="match status" value="1"/>
</dbReference>
<dbReference type="KEGG" id="pbor:BSF38_04197"/>
<dbReference type="InterPro" id="IPR029058">
    <property type="entry name" value="AB_hydrolase_fold"/>
</dbReference>
<dbReference type="EMBL" id="CP019082">
    <property type="protein sequence ID" value="APW62647.1"/>
    <property type="molecule type" value="Genomic_DNA"/>
</dbReference>
<evidence type="ECO:0000313" key="6">
    <source>
        <dbReference type="Proteomes" id="UP000186309"/>
    </source>
</evidence>
<dbReference type="PANTHER" id="PTHR22946:SF9">
    <property type="entry name" value="POLYKETIDE TRANSFERASE AF380"/>
    <property type="match status" value="1"/>
</dbReference>
<feature type="domain" description="4-O-methyl-glucuronoyl methylesterase-like" evidence="4">
    <location>
        <begin position="195"/>
        <end position="339"/>
    </location>
</feature>
<evidence type="ECO:0000259" key="4">
    <source>
        <dbReference type="Pfam" id="PF22244"/>
    </source>
</evidence>
<dbReference type="STRING" id="1387353.BSF38_04197"/>
<dbReference type="GO" id="GO:0052689">
    <property type="term" value="F:carboxylic ester hydrolase activity"/>
    <property type="evidence" value="ECO:0007669"/>
    <property type="project" value="UniProtKB-KW"/>
</dbReference>